<proteinExistence type="predicted"/>
<reference evidence="2 3" key="1">
    <citation type="submission" date="2019-01" db="EMBL/GenBank/DDBJ databases">
        <authorList>
            <person name="Chen W.-M."/>
        </authorList>
    </citation>
    <scope>NUCLEOTIDE SEQUENCE [LARGE SCALE GENOMIC DNA]</scope>
    <source>
        <strain evidence="2 3">CCP-7</strain>
    </source>
</reference>
<evidence type="ECO:0000256" key="1">
    <source>
        <dbReference type="SAM" id="MobiDB-lite"/>
    </source>
</evidence>
<sequence>MHPPKERDGSQSVSSGGPATIGSGIGIGGGGGGAIRAWGVGGAIIVGVATSHEGGATLRLVAQNDPSSAII</sequence>
<dbReference type="AlphaFoldDB" id="A0A437MAB3"/>
<dbReference type="RefSeq" id="WP_127744171.1">
    <property type="nucleotide sequence ID" value="NZ_SACN01000001.1"/>
</dbReference>
<organism evidence="2 3">
    <name type="scientific">Sphingomonas crocodyli</name>
    <dbReference type="NCBI Taxonomy" id="1979270"/>
    <lineage>
        <taxon>Bacteria</taxon>
        <taxon>Pseudomonadati</taxon>
        <taxon>Pseudomonadota</taxon>
        <taxon>Alphaproteobacteria</taxon>
        <taxon>Sphingomonadales</taxon>
        <taxon>Sphingomonadaceae</taxon>
        <taxon>Sphingomonas</taxon>
    </lineage>
</organism>
<keyword evidence="3" id="KW-1185">Reference proteome</keyword>
<feature type="region of interest" description="Disordered" evidence="1">
    <location>
        <begin position="1"/>
        <end position="24"/>
    </location>
</feature>
<evidence type="ECO:0000313" key="3">
    <source>
        <dbReference type="Proteomes" id="UP000282971"/>
    </source>
</evidence>
<protein>
    <submittedName>
        <fullName evidence="2">Uncharacterized protein</fullName>
    </submittedName>
</protein>
<comment type="caution">
    <text evidence="2">The sequence shown here is derived from an EMBL/GenBank/DDBJ whole genome shotgun (WGS) entry which is preliminary data.</text>
</comment>
<dbReference type="EMBL" id="SACN01000001">
    <property type="protein sequence ID" value="RVT94597.1"/>
    <property type="molecule type" value="Genomic_DNA"/>
</dbReference>
<evidence type="ECO:0000313" key="2">
    <source>
        <dbReference type="EMBL" id="RVT94597.1"/>
    </source>
</evidence>
<name>A0A437MAB3_9SPHN</name>
<accession>A0A437MAB3</accession>
<gene>
    <name evidence="2" type="ORF">EOD43_12390</name>
</gene>
<dbReference type="Proteomes" id="UP000282971">
    <property type="component" value="Unassembled WGS sequence"/>
</dbReference>